<sequence length="341" mass="38705">WIPHYLFTKAHQQPPVLAFLDIKSAYDTVDRNIIWRQLHLTAPPHLCRLIQHLFDDVSITVMQQNFQSIPFHPSTGVLQGSILSPLLYSLYINSLPSLLRIPLAISPTTPPVHALLATFTCLLYADDVALIATPTRMRSLLSSCEQHSVSLGYCWSPGKCVIVPPNPDPTSCPTFTIYNTPIQQASSFTYLGVPFTYGGKIDRDELIRRNSRKMHQSLNVMYSLGVNASGFSRLLSTRFYQQFLRPQLEYGLAISTMPKIKIKKLDSAQDTCIRRIFDAHDKSSTMVMKHLTRTPSMLGRYDILRFKYLHRSTTLPTESLLRCCSSGKMVVKIIEDDKEVR</sequence>
<feature type="non-terminal residue" evidence="2">
    <location>
        <position position="1"/>
    </location>
</feature>
<proteinExistence type="predicted"/>
<evidence type="ECO:0000313" key="3">
    <source>
        <dbReference type="Proteomes" id="UP000078561"/>
    </source>
</evidence>
<name>A0A163JDG1_ABSGL</name>
<dbReference type="PROSITE" id="PS50878">
    <property type="entry name" value="RT_POL"/>
    <property type="match status" value="1"/>
</dbReference>
<evidence type="ECO:0000313" key="2">
    <source>
        <dbReference type="EMBL" id="SAL98562.1"/>
    </source>
</evidence>
<dbReference type="EMBL" id="LT552246">
    <property type="protein sequence ID" value="SAL98562.1"/>
    <property type="molecule type" value="Genomic_DNA"/>
</dbReference>
<reference evidence="2" key="1">
    <citation type="submission" date="2016-04" db="EMBL/GenBank/DDBJ databases">
        <authorList>
            <person name="Evans L.H."/>
            <person name="Alamgir A."/>
            <person name="Owens N."/>
            <person name="Weber N.D."/>
            <person name="Virtaneva K."/>
            <person name="Barbian K."/>
            <person name="Babar A."/>
            <person name="Rosenke K."/>
        </authorList>
    </citation>
    <scope>NUCLEOTIDE SEQUENCE [LARGE SCALE GENOMIC DNA]</scope>
    <source>
        <strain evidence="2">CBS 101.48</strain>
    </source>
</reference>
<dbReference type="PANTHER" id="PTHR47027:SF20">
    <property type="entry name" value="REVERSE TRANSCRIPTASE-LIKE PROTEIN WITH RNA-DIRECTED DNA POLYMERASE DOMAIN"/>
    <property type="match status" value="1"/>
</dbReference>
<protein>
    <recommendedName>
        <fullName evidence="1">Reverse transcriptase domain-containing protein</fullName>
    </recommendedName>
</protein>
<keyword evidence="3" id="KW-1185">Reference proteome</keyword>
<dbReference type="Pfam" id="PF00078">
    <property type="entry name" value="RVT_1"/>
    <property type="match status" value="1"/>
</dbReference>
<dbReference type="PANTHER" id="PTHR47027">
    <property type="entry name" value="REVERSE TRANSCRIPTASE DOMAIN-CONTAINING PROTEIN"/>
    <property type="match status" value="1"/>
</dbReference>
<accession>A0A163JDG1</accession>
<dbReference type="InterPro" id="IPR043502">
    <property type="entry name" value="DNA/RNA_pol_sf"/>
</dbReference>
<evidence type="ECO:0000259" key="1">
    <source>
        <dbReference type="PROSITE" id="PS50878"/>
    </source>
</evidence>
<feature type="domain" description="Reverse transcriptase" evidence="1">
    <location>
        <begin position="1"/>
        <end position="195"/>
    </location>
</feature>
<dbReference type="InParanoid" id="A0A163JDG1"/>
<dbReference type="Proteomes" id="UP000078561">
    <property type="component" value="Unassembled WGS sequence"/>
</dbReference>
<dbReference type="OrthoDB" id="5514950at2759"/>
<dbReference type="SUPFAM" id="SSF56672">
    <property type="entry name" value="DNA/RNA polymerases"/>
    <property type="match status" value="1"/>
</dbReference>
<gene>
    <name evidence="2" type="primary">ABSGL_04113.1 scaffold 5122</name>
</gene>
<dbReference type="InterPro" id="IPR000477">
    <property type="entry name" value="RT_dom"/>
</dbReference>
<dbReference type="AlphaFoldDB" id="A0A163JDG1"/>
<dbReference type="OMA" id="QANCEDE"/>
<organism evidence="2">
    <name type="scientific">Absidia glauca</name>
    <name type="common">Pin mould</name>
    <dbReference type="NCBI Taxonomy" id="4829"/>
    <lineage>
        <taxon>Eukaryota</taxon>
        <taxon>Fungi</taxon>
        <taxon>Fungi incertae sedis</taxon>
        <taxon>Mucoromycota</taxon>
        <taxon>Mucoromycotina</taxon>
        <taxon>Mucoromycetes</taxon>
        <taxon>Mucorales</taxon>
        <taxon>Cunninghamellaceae</taxon>
        <taxon>Absidia</taxon>
    </lineage>
</organism>